<evidence type="ECO:0000256" key="3">
    <source>
        <dbReference type="RuleBase" id="RU000363"/>
    </source>
</evidence>
<dbReference type="AlphaFoldDB" id="A0A6G1JV95"/>
<dbReference type="SUPFAM" id="SSF51735">
    <property type="entry name" value="NAD(P)-binding Rossmann-fold domains"/>
    <property type="match status" value="1"/>
</dbReference>
<evidence type="ECO:0000313" key="4">
    <source>
        <dbReference type="EMBL" id="KAF2704087.1"/>
    </source>
</evidence>
<comment type="similarity">
    <text evidence="1 3">Belongs to the short-chain dehydrogenases/reductases (SDR) family.</text>
</comment>
<dbReference type="Pfam" id="PF00106">
    <property type="entry name" value="adh_short"/>
    <property type="match status" value="1"/>
</dbReference>
<dbReference type="InterPro" id="IPR036291">
    <property type="entry name" value="NAD(P)-bd_dom_sf"/>
</dbReference>
<dbReference type="PRINTS" id="PR00081">
    <property type="entry name" value="GDHRDH"/>
</dbReference>
<sequence length="321" mass="34492">MVELNLNTTGEQIVAEYGAHADGKTFVVTGPSAGGLGAELLITLAAAKPAHFVLLGRTESKITPVIERIRAINPDIKLTFLHLDLLDNSSVRKAAADINAAVDTIDVLINNAGVAAKKQFSLSKDGIEAHFATNYLGHFLMTNLLVDKIVKSNGIVVNVSSTAYTLAETNTDDPNFNDGKDYHPWVAYGRSKTANILFTYALAEKYRGDLVSLVADPGMAHDSQLLVNNAVDDAFLADGIKLAGERMPPGHPPPMPTLVSMQQAIATGLRAALDPELKASAPAFLKECNIASTLPYAHDKAEALKLWHLSEKLVRERFGLK</sequence>
<dbReference type="PANTHER" id="PTHR24320">
    <property type="entry name" value="RETINOL DEHYDROGENASE"/>
    <property type="match status" value="1"/>
</dbReference>
<reference evidence="4" key="1">
    <citation type="journal article" date="2020" name="Stud. Mycol.">
        <title>101 Dothideomycetes genomes: a test case for predicting lifestyles and emergence of pathogens.</title>
        <authorList>
            <person name="Haridas S."/>
            <person name="Albert R."/>
            <person name="Binder M."/>
            <person name="Bloem J."/>
            <person name="Labutti K."/>
            <person name="Salamov A."/>
            <person name="Andreopoulos B."/>
            <person name="Baker S."/>
            <person name="Barry K."/>
            <person name="Bills G."/>
            <person name="Bluhm B."/>
            <person name="Cannon C."/>
            <person name="Castanera R."/>
            <person name="Culley D."/>
            <person name="Daum C."/>
            <person name="Ezra D."/>
            <person name="Gonzalez J."/>
            <person name="Henrissat B."/>
            <person name="Kuo A."/>
            <person name="Liang C."/>
            <person name="Lipzen A."/>
            <person name="Lutzoni F."/>
            <person name="Magnuson J."/>
            <person name="Mondo S."/>
            <person name="Nolan M."/>
            <person name="Ohm R."/>
            <person name="Pangilinan J."/>
            <person name="Park H.-J."/>
            <person name="Ramirez L."/>
            <person name="Alfaro M."/>
            <person name="Sun H."/>
            <person name="Tritt A."/>
            <person name="Yoshinaga Y."/>
            <person name="Zwiers L.-H."/>
            <person name="Turgeon B."/>
            <person name="Goodwin S."/>
            <person name="Spatafora J."/>
            <person name="Crous P."/>
            <person name="Grigoriev I."/>
        </authorList>
    </citation>
    <scope>NUCLEOTIDE SEQUENCE</scope>
    <source>
        <strain evidence="4">CBS 279.74</strain>
    </source>
</reference>
<dbReference type="GO" id="GO:0016491">
    <property type="term" value="F:oxidoreductase activity"/>
    <property type="evidence" value="ECO:0007669"/>
    <property type="project" value="UniProtKB-KW"/>
</dbReference>
<dbReference type="InterPro" id="IPR002347">
    <property type="entry name" value="SDR_fam"/>
</dbReference>
<dbReference type="PRINTS" id="PR00080">
    <property type="entry name" value="SDRFAMILY"/>
</dbReference>
<evidence type="ECO:0000256" key="1">
    <source>
        <dbReference type="ARBA" id="ARBA00006484"/>
    </source>
</evidence>
<accession>A0A6G1JV95</accession>
<keyword evidence="5" id="KW-1185">Reference proteome</keyword>
<evidence type="ECO:0000313" key="5">
    <source>
        <dbReference type="Proteomes" id="UP000799428"/>
    </source>
</evidence>
<dbReference type="EMBL" id="MU005784">
    <property type="protein sequence ID" value="KAF2704087.1"/>
    <property type="molecule type" value="Genomic_DNA"/>
</dbReference>
<organism evidence="4 5">
    <name type="scientific">Pleomassaria siparia CBS 279.74</name>
    <dbReference type="NCBI Taxonomy" id="1314801"/>
    <lineage>
        <taxon>Eukaryota</taxon>
        <taxon>Fungi</taxon>
        <taxon>Dikarya</taxon>
        <taxon>Ascomycota</taxon>
        <taxon>Pezizomycotina</taxon>
        <taxon>Dothideomycetes</taxon>
        <taxon>Pleosporomycetidae</taxon>
        <taxon>Pleosporales</taxon>
        <taxon>Pleomassariaceae</taxon>
        <taxon>Pleomassaria</taxon>
    </lineage>
</organism>
<dbReference type="OrthoDB" id="191139at2759"/>
<dbReference type="Proteomes" id="UP000799428">
    <property type="component" value="Unassembled WGS sequence"/>
</dbReference>
<gene>
    <name evidence="4" type="ORF">K504DRAFT_417720</name>
</gene>
<keyword evidence="2" id="KW-0560">Oxidoreductase</keyword>
<evidence type="ECO:0000256" key="2">
    <source>
        <dbReference type="ARBA" id="ARBA00023002"/>
    </source>
</evidence>
<name>A0A6G1JV95_9PLEO</name>
<protein>
    <submittedName>
        <fullName evidence="4">NAD(P)-binding protein</fullName>
    </submittedName>
</protein>
<dbReference type="Gene3D" id="3.40.50.720">
    <property type="entry name" value="NAD(P)-binding Rossmann-like Domain"/>
    <property type="match status" value="1"/>
</dbReference>
<proteinExistence type="inferred from homology"/>
<dbReference type="PANTHER" id="PTHR24320:SF283">
    <property type="entry name" value="RETINOL DEHYDROGENASE 11"/>
    <property type="match status" value="1"/>
</dbReference>